<sequence>MLVSPIHNHKVLPLLHILPLRDKGHKKERQMLVPQSPHSFRLRISYPTLVLVSPLHNHKVLSLFHSLTKRQMTQKMKTNVGSSQTTQVQTQAKSQLTQDLNCKCCWCC</sequence>
<protein>
    <submittedName>
        <fullName evidence="1">Uncharacterized protein</fullName>
    </submittedName>
</protein>
<keyword evidence="2" id="KW-1185">Reference proteome</keyword>
<name>A0AAD9TY23_9ROSI</name>
<organism evidence="1 2">
    <name type="scientific">Dipteronia dyeriana</name>
    <dbReference type="NCBI Taxonomy" id="168575"/>
    <lineage>
        <taxon>Eukaryota</taxon>
        <taxon>Viridiplantae</taxon>
        <taxon>Streptophyta</taxon>
        <taxon>Embryophyta</taxon>
        <taxon>Tracheophyta</taxon>
        <taxon>Spermatophyta</taxon>
        <taxon>Magnoliopsida</taxon>
        <taxon>eudicotyledons</taxon>
        <taxon>Gunneridae</taxon>
        <taxon>Pentapetalae</taxon>
        <taxon>rosids</taxon>
        <taxon>malvids</taxon>
        <taxon>Sapindales</taxon>
        <taxon>Sapindaceae</taxon>
        <taxon>Hippocastanoideae</taxon>
        <taxon>Acereae</taxon>
        <taxon>Dipteronia</taxon>
    </lineage>
</organism>
<accession>A0AAD9TY23</accession>
<comment type="caution">
    <text evidence="1">The sequence shown here is derived from an EMBL/GenBank/DDBJ whole genome shotgun (WGS) entry which is preliminary data.</text>
</comment>
<reference evidence="1" key="1">
    <citation type="journal article" date="2023" name="Plant J.">
        <title>Genome sequences and population genomics provide insights into the demographic history, inbreeding, and mutation load of two 'living fossil' tree species of Dipteronia.</title>
        <authorList>
            <person name="Feng Y."/>
            <person name="Comes H.P."/>
            <person name="Chen J."/>
            <person name="Zhu S."/>
            <person name="Lu R."/>
            <person name="Zhang X."/>
            <person name="Li P."/>
            <person name="Qiu J."/>
            <person name="Olsen K.M."/>
            <person name="Qiu Y."/>
        </authorList>
    </citation>
    <scope>NUCLEOTIDE SEQUENCE</scope>
    <source>
        <strain evidence="1">KIB01</strain>
    </source>
</reference>
<evidence type="ECO:0000313" key="1">
    <source>
        <dbReference type="EMBL" id="KAK2644227.1"/>
    </source>
</evidence>
<dbReference type="AlphaFoldDB" id="A0AAD9TY23"/>
<dbReference type="Proteomes" id="UP001280121">
    <property type="component" value="Unassembled WGS sequence"/>
</dbReference>
<evidence type="ECO:0000313" key="2">
    <source>
        <dbReference type="Proteomes" id="UP001280121"/>
    </source>
</evidence>
<proteinExistence type="predicted"/>
<dbReference type="EMBL" id="JANJYI010000006">
    <property type="protein sequence ID" value="KAK2644227.1"/>
    <property type="molecule type" value="Genomic_DNA"/>
</dbReference>
<gene>
    <name evidence="1" type="ORF">Ddye_019422</name>
</gene>